<evidence type="ECO:0000256" key="2">
    <source>
        <dbReference type="HAMAP-Rule" id="MF_00460"/>
    </source>
</evidence>
<dbReference type="PANTHER" id="PTHR37483">
    <property type="entry name" value="UPF0125 PROTEIN RATB"/>
    <property type="match status" value="1"/>
</dbReference>
<dbReference type="AlphaFoldDB" id="A0A3L0W0Z2"/>
<reference evidence="4" key="1">
    <citation type="submission" date="2018-10" db="EMBL/GenBank/DDBJ databases">
        <authorList>
            <consortium name="NARMS: The National Antimicrobial Resistance Monitoring System"/>
        </authorList>
    </citation>
    <scope>NUCLEOTIDE SEQUENCE [LARGE SCALE GENOMIC DNA]</scope>
    <source>
        <strain evidence="4">CVM N17EC0388</strain>
    </source>
</reference>
<gene>
    <name evidence="4" type="ORF">D9F05_16295</name>
</gene>
<dbReference type="HAMAP" id="MF_00460">
    <property type="entry name" value="UPF0125_RnfH"/>
    <property type="match status" value="1"/>
</dbReference>
<organism evidence="4">
    <name type="scientific">Escherichia coli</name>
    <dbReference type="NCBI Taxonomy" id="562"/>
    <lineage>
        <taxon>Bacteria</taxon>
        <taxon>Pseudomonadati</taxon>
        <taxon>Pseudomonadota</taxon>
        <taxon>Gammaproteobacteria</taxon>
        <taxon>Enterobacterales</taxon>
        <taxon>Enterobacteriaceae</taxon>
        <taxon>Escherichia</taxon>
    </lineage>
</organism>
<dbReference type="Pfam" id="PF03658">
    <property type="entry name" value="Ub-RnfH"/>
    <property type="match status" value="1"/>
</dbReference>
<proteinExistence type="inferred from homology"/>
<dbReference type="Gene3D" id="3.10.20.280">
    <property type="entry name" value="RnfH-like"/>
    <property type="match status" value="1"/>
</dbReference>
<dbReference type="InterPro" id="IPR005346">
    <property type="entry name" value="RnfH"/>
</dbReference>
<feature type="region of interest" description="Disordered" evidence="3">
    <location>
        <begin position="85"/>
        <end position="119"/>
    </location>
</feature>
<comment type="caution">
    <text evidence="4">The sequence shown here is derived from an EMBL/GenBank/DDBJ whole genome shotgun (WGS) entry which is preliminary data.</text>
</comment>
<evidence type="ECO:0000256" key="3">
    <source>
        <dbReference type="SAM" id="MobiDB-lite"/>
    </source>
</evidence>
<dbReference type="PANTHER" id="PTHR37483:SF1">
    <property type="entry name" value="UPF0125 PROTEIN RATB"/>
    <property type="match status" value="1"/>
</dbReference>
<evidence type="ECO:0000256" key="1">
    <source>
        <dbReference type="ARBA" id="ARBA00010645"/>
    </source>
</evidence>
<accession>A0A3L0W0Z2</accession>
<protein>
    <recommendedName>
        <fullName evidence="2">UPF0125 protein D9F05_16295</fullName>
    </recommendedName>
</protein>
<dbReference type="NCBIfam" id="NF002490">
    <property type="entry name" value="PRK01777.1"/>
    <property type="match status" value="1"/>
</dbReference>
<dbReference type="InterPro" id="IPR037021">
    <property type="entry name" value="RnfH_sf"/>
</dbReference>
<comment type="similarity">
    <text evidence="1 2">Belongs to the UPF0125 (RnfH) family.</text>
</comment>
<sequence length="119" mass="13254">MSDLLNIEVVYALPERQTVLRIRVAPETSVLAAIEQSGIVTKHPEIDLSVNKFGIYSRPVKGSELLQDGDRIEIYRPLIADPKEMRKKRAEKAKEEGRADVVTGGRPNTNRKRGDADSA</sequence>
<dbReference type="InterPro" id="IPR016155">
    <property type="entry name" value="Mopterin_synth/thiamin_S_b"/>
</dbReference>
<evidence type="ECO:0000313" key="4">
    <source>
        <dbReference type="EMBL" id="MHO05920.1"/>
    </source>
</evidence>
<dbReference type="EMBL" id="RNRV01000032">
    <property type="protein sequence ID" value="MHO05920.1"/>
    <property type="molecule type" value="Genomic_DNA"/>
</dbReference>
<name>A0A3L0W0Z2_ECOLX</name>
<dbReference type="SUPFAM" id="SSF54285">
    <property type="entry name" value="MoaD/ThiS"/>
    <property type="match status" value="1"/>
</dbReference>